<dbReference type="AlphaFoldDB" id="A0A0N4VYN3"/>
<evidence type="ECO:0000313" key="2">
    <source>
        <dbReference type="WBParaSite" id="HPLM_0000240401-mRNA-1"/>
    </source>
</evidence>
<evidence type="ECO:0000256" key="1">
    <source>
        <dbReference type="SAM" id="MobiDB-lite"/>
    </source>
</evidence>
<feature type="region of interest" description="Disordered" evidence="1">
    <location>
        <begin position="1"/>
        <end position="22"/>
    </location>
</feature>
<sequence length="42" mass="4593">LCCSSPDYDTSSGPSRKNALSLSKSGGHAYYFLVKIQLQKIE</sequence>
<feature type="compositionally biased region" description="Polar residues" evidence="1">
    <location>
        <begin position="7"/>
        <end position="22"/>
    </location>
</feature>
<protein>
    <submittedName>
        <fullName evidence="2">Ovule protein</fullName>
    </submittedName>
</protein>
<reference evidence="2" key="1">
    <citation type="submission" date="2017-02" db="UniProtKB">
        <authorList>
            <consortium name="WormBaseParasite"/>
        </authorList>
    </citation>
    <scope>IDENTIFICATION</scope>
</reference>
<accession>A0A0N4VYN3</accession>
<dbReference type="WBParaSite" id="HPLM_0000240401-mRNA-1">
    <property type="protein sequence ID" value="HPLM_0000240401-mRNA-1"/>
    <property type="gene ID" value="HPLM_0000240401"/>
</dbReference>
<organism evidence="2">
    <name type="scientific">Haemonchus placei</name>
    <name type="common">Barber's pole worm</name>
    <dbReference type="NCBI Taxonomy" id="6290"/>
    <lineage>
        <taxon>Eukaryota</taxon>
        <taxon>Metazoa</taxon>
        <taxon>Ecdysozoa</taxon>
        <taxon>Nematoda</taxon>
        <taxon>Chromadorea</taxon>
        <taxon>Rhabditida</taxon>
        <taxon>Rhabditina</taxon>
        <taxon>Rhabditomorpha</taxon>
        <taxon>Strongyloidea</taxon>
        <taxon>Trichostrongylidae</taxon>
        <taxon>Haemonchus</taxon>
    </lineage>
</organism>
<name>A0A0N4VYN3_HAEPC</name>
<proteinExistence type="predicted"/>